<evidence type="ECO:0000313" key="1">
    <source>
        <dbReference type="EMBL" id="MFC4130452.1"/>
    </source>
</evidence>
<gene>
    <name evidence="1" type="ORF">ACFOZ4_07530</name>
</gene>
<accession>A0ABV8LJJ6</accession>
<protein>
    <submittedName>
        <fullName evidence="1">Uncharacterized protein</fullName>
    </submittedName>
</protein>
<dbReference type="EMBL" id="JBHSAY010000005">
    <property type="protein sequence ID" value="MFC4130452.1"/>
    <property type="molecule type" value="Genomic_DNA"/>
</dbReference>
<dbReference type="Proteomes" id="UP001595816">
    <property type="component" value="Unassembled WGS sequence"/>
</dbReference>
<dbReference type="RefSeq" id="WP_275978266.1">
    <property type="nucleotide sequence ID" value="NZ_JAMZDZ010000001.1"/>
</dbReference>
<evidence type="ECO:0000313" key="2">
    <source>
        <dbReference type="Proteomes" id="UP001595816"/>
    </source>
</evidence>
<sequence length="42" mass="4912">MLSRTEMLKRRAAMRQRIRVVVAQRRIPAVPVETPAEPEPRD</sequence>
<proteinExistence type="predicted"/>
<comment type="caution">
    <text evidence="1">The sequence shown here is derived from an EMBL/GenBank/DDBJ whole genome shotgun (WGS) entry which is preliminary data.</text>
</comment>
<name>A0ABV8LJJ6_9ACTN</name>
<organism evidence="1 2">
    <name type="scientific">Hamadaea flava</name>
    <dbReference type="NCBI Taxonomy" id="1742688"/>
    <lineage>
        <taxon>Bacteria</taxon>
        <taxon>Bacillati</taxon>
        <taxon>Actinomycetota</taxon>
        <taxon>Actinomycetes</taxon>
        <taxon>Micromonosporales</taxon>
        <taxon>Micromonosporaceae</taxon>
        <taxon>Hamadaea</taxon>
    </lineage>
</organism>
<reference evidence="2" key="1">
    <citation type="journal article" date="2019" name="Int. J. Syst. Evol. Microbiol.">
        <title>The Global Catalogue of Microorganisms (GCM) 10K type strain sequencing project: providing services to taxonomists for standard genome sequencing and annotation.</title>
        <authorList>
            <consortium name="The Broad Institute Genomics Platform"/>
            <consortium name="The Broad Institute Genome Sequencing Center for Infectious Disease"/>
            <person name="Wu L."/>
            <person name="Ma J."/>
        </authorList>
    </citation>
    <scope>NUCLEOTIDE SEQUENCE [LARGE SCALE GENOMIC DNA]</scope>
    <source>
        <strain evidence="2">CGMCC 4.7289</strain>
    </source>
</reference>
<keyword evidence="2" id="KW-1185">Reference proteome</keyword>